<evidence type="ECO:0000256" key="1">
    <source>
        <dbReference type="SAM" id="MobiDB-lite"/>
    </source>
</evidence>
<sequence>MTTFFSCTFFCLPKRQDQDPMEPNAFDLTWRNYLPSTSQLCPCIPLFKQPIRLEDDDDPLFLGPEFHNNNDPYHHQNAVRGYLDDPRDWEFDSMLPEEDPYDTFVTRNPFGKTKRKKKKQRKARPFVVEEPPEFSEEEDAEFLGDDQIQHLAYRHPHDQDDYGEEEYLNSPRGGPVIQEMHTPPQTNFYAPRTMPDLASIQYTYEHDDPSEQPQPPNEPESSTQAAAAQTLLNEHLEDLTDKLIYIKQNIMNLNAAREDDDEQADKTTLKTLEPAGSVNSDKNTVSSLDSIASQALDDYETTIVADEDADHRRYSGASEFRLPLGDHTPPFASEQHPFSYFTQHNQHQHQQHQPIDNSSSSVDDHTPDSIDDHSLVRGVFDLGKRFFGA</sequence>
<reference evidence="2 3" key="1">
    <citation type="submission" date="2016-07" db="EMBL/GenBank/DDBJ databases">
        <title>Pervasive Adenine N6-methylation of Active Genes in Fungi.</title>
        <authorList>
            <consortium name="DOE Joint Genome Institute"/>
            <person name="Mondo S.J."/>
            <person name="Dannebaum R.O."/>
            <person name="Kuo R.C."/>
            <person name="Labutti K."/>
            <person name="Haridas S."/>
            <person name="Kuo A."/>
            <person name="Salamov A."/>
            <person name="Ahrendt S.R."/>
            <person name="Lipzen A."/>
            <person name="Sullivan W."/>
            <person name="Andreopoulos W.B."/>
            <person name="Clum A."/>
            <person name="Lindquist E."/>
            <person name="Daum C."/>
            <person name="Ramamoorthy G.K."/>
            <person name="Gryganskyi A."/>
            <person name="Culley D."/>
            <person name="Magnuson J.K."/>
            <person name="James T.Y."/>
            <person name="O'Malley M.A."/>
            <person name="Stajich J.E."/>
            <person name="Spatafora J.W."/>
            <person name="Visel A."/>
            <person name="Grigoriev I.V."/>
        </authorList>
    </citation>
    <scope>NUCLEOTIDE SEQUENCE [LARGE SCALE GENOMIC DNA]</scope>
    <source>
        <strain evidence="2 3">NRRL 2496</strain>
    </source>
</reference>
<dbReference type="EMBL" id="MCGN01000009">
    <property type="protein sequence ID" value="ORY93469.1"/>
    <property type="molecule type" value="Genomic_DNA"/>
</dbReference>
<feature type="compositionally biased region" description="Acidic residues" evidence="1">
    <location>
        <begin position="130"/>
        <end position="139"/>
    </location>
</feature>
<evidence type="ECO:0000313" key="3">
    <source>
        <dbReference type="Proteomes" id="UP000242180"/>
    </source>
</evidence>
<comment type="caution">
    <text evidence="2">The sequence shown here is derived from an EMBL/GenBank/DDBJ whole genome shotgun (WGS) entry which is preliminary data.</text>
</comment>
<feature type="region of interest" description="Disordered" evidence="1">
    <location>
        <begin position="115"/>
        <end position="139"/>
    </location>
</feature>
<feature type="compositionally biased region" description="Basic and acidic residues" evidence="1">
    <location>
        <begin position="362"/>
        <end position="373"/>
    </location>
</feature>
<organism evidence="2 3">
    <name type="scientific">Syncephalastrum racemosum</name>
    <name type="common">Filamentous fungus</name>
    <dbReference type="NCBI Taxonomy" id="13706"/>
    <lineage>
        <taxon>Eukaryota</taxon>
        <taxon>Fungi</taxon>
        <taxon>Fungi incertae sedis</taxon>
        <taxon>Mucoromycota</taxon>
        <taxon>Mucoromycotina</taxon>
        <taxon>Mucoromycetes</taxon>
        <taxon>Mucorales</taxon>
        <taxon>Syncephalastraceae</taxon>
        <taxon>Syncephalastrum</taxon>
    </lineage>
</organism>
<dbReference type="InParanoid" id="A0A1X2H4Y7"/>
<gene>
    <name evidence="2" type="ORF">BCR43DRAFT_496976</name>
</gene>
<keyword evidence="3" id="KW-1185">Reference proteome</keyword>
<name>A0A1X2H4Y7_SYNRA</name>
<feature type="compositionally biased region" description="Basic residues" evidence="1">
    <location>
        <begin position="115"/>
        <end position="124"/>
    </location>
</feature>
<protein>
    <submittedName>
        <fullName evidence="2">Uncharacterized protein</fullName>
    </submittedName>
</protein>
<dbReference type="AlphaFoldDB" id="A0A1X2H4Y7"/>
<evidence type="ECO:0000313" key="2">
    <source>
        <dbReference type="EMBL" id="ORY93469.1"/>
    </source>
</evidence>
<accession>A0A1X2H4Y7</accession>
<proteinExistence type="predicted"/>
<feature type="region of interest" description="Disordered" evidence="1">
    <location>
        <begin position="206"/>
        <end position="225"/>
    </location>
</feature>
<dbReference type="OMA" id="HAFDLTW"/>
<dbReference type="OrthoDB" id="2289342at2759"/>
<dbReference type="Proteomes" id="UP000242180">
    <property type="component" value="Unassembled WGS sequence"/>
</dbReference>
<feature type="region of interest" description="Disordered" evidence="1">
    <location>
        <begin position="343"/>
        <end position="373"/>
    </location>
</feature>